<feature type="region of interest" description="Disordered" evidence="2">
    <location>
        <begin position="232"/>
        <end position="293"/>
    </location>
</feature>
<dbReference type="Proteomes" id="UP001470230">
    <property type="component" value="Unassembled WGS sequence"/>
</dbReference>
<comment type="caution">
    <text evidence="3">The sequence shown here is derived from an EMBL/GenBank/DDBJ whole genome shotgun (WGS) entry which is preliminary data.</text>
</comment>
<keyword evidence="1" id="KW-0175">Coiled coil</keyword>
<accession>A0ABR2GK65</accession>
<evidence type="ECO:0000256" key="2">
    <source>
        <dbReference type="SAM" id="MobiDB-lite"/>
    </source>
</evidence>
<evidence type="ECO:0000313" key="3">
    <source>
        <dbReference type="EMBL" id="KAK8834330.1"/>
    </source>
</evidence>
<evidence type="ECO:0000313" key="4">
    <source>
        <dbReference type="EMBL" id="KAK8838736.1"/>
    </source>
</evidence>
<keyword evidence="5" id="KW-1185">Reference proteome</keyword>
<protein>
    <submittedName>
        <fullName evidence="3">Uncharacterized protein</fullName>
    </submittedName>
</protein>
<gene>
    <name evidence="3" type="ORF">M9Y10_031360</name>
    <name evidence="4" type="ORF">M9Y10_032775</name>
</gene>
<reference evidence="3 5" key="1">
    <citation type="submission" date="2024-04" db="EMBL/GenBank/DDBJ databases">
        <title>Tritrichomonas musculus Genome.</title>
        <authorList>
            <person name="Alves-Ferreira E."/>
            <person name="Grigg M."/>
            <person name="Lorenzi H."/>
            <person name="Galac M."/>
        </authorList>
    </citation>
    <scope>NUCLEOTIDE SEQUENCE [LARGE SCALE GENOMIC DNA]</scope>
    <source>
        <strain evidence="3 5">EAF2021</strain>
    </source>
</reference>
<dbReference type="EMBL" id="JAPFFF010000054">
    <property type="protein sequence ID" value="KAK8838736.1"/>
    <property type="molecule type" value="Genomic_DNA"/>
</dbReference>
<name>A0ABR2GK65_9EUKA</name>
<sequence>MSIFASKKDQLCKDMDVVYHGLHNASEARLQYAKGWEDFGKTSAIMLTSQIPELETQFQELEKLFTEVANIHRQLAQEESRNAEDFRDVIERFSVVYRVSEEYSTRKQQWKEACDNFDSANKKIEIEKLKGTYQKNQAKLEANLAAAKKEKSDFLRRIKRKCQQLIDEKNKYNKFKIRRFRSGWTRYSNALKVASEAEIDVYGRIRDYLSQLNIENPEAAKVAEAAVNEQLSKPAPGPAPIPNHEEETNEEHHDAPEEHVEAQENQDNQENQEDAEAQPNDGVPAEPLFDNFE</sequence>
<organism evidence="3 5">
    <name type="scientific">Tritrichomonas musculus</name>
    <dbReference type="NCBI Taxonomy" id="1915356"/>
    <lineage>
        <taxon>Eukaryota</taxon>
        <taxon>Metamonada</taxon>
        <taxon>Parabasalia</taxon>
        <taxon>Tritrichomonadida</taxon>
        <taxon>Tritrichomonadidae</taxon>
        <taxon>Tritrichomonas</taxon>
    </lineage>
</organism>
<evidence type="ECO:0000256" key="1">
    <source>
        <dbReference type="SAM" id="Coils"/>
    </source>
</evidence>
<dbReference type="EMBL" id="JAPFFF010000425">
    <property type="protein sequence ID" value="KAK8834330.1"/>
    <property type="molecule type" value="Genomic_DNA"/>
</dbReference>
<feature type="compositionally biased region" description="Basic and acidic residues" evidence="2">
    <location>
        <begin position="243"/>
        <end position="262"/>
    </location>
</feature>
<dbReference type="InterPro" id="IPR027267">
    <property type="entry name" value="AH/BAR_dom_sf"/>
</dbReference>
<evidence type="ECO:0000313" key="5">
    <source>
        <dbReference type="Proteomes" id="UP001470230"/>
    </source>
</evidence>
<feature type="coiled-coil region" evidence="1">
    <location>
        <begin position="130"/>
        <end position="157"/>
    </location>
</feature>
<dbReference type="Gene3D" id="1.20.1270.60">
    <property type="entry name" value="Arfaptin homology (AH) domain/BAR domain"/>
    <property type="match status" value="1"/>
</dbReference>
<proteinExistence type="predicted"/>